<name>D5V4C4_ARCNC</name>
<dbReference type="RefSeq" id="WP_013134002.1">
    <property type="nucleotide sequence ID" value="NC_014166.1"/>
</dbReference>
<dbReference type="KEGG" id="ant:Arnit_0190"/>
<dbReference type="InterPro" id="IPR052345">
    <property type="entry name" value="Rad_response_metalloprotease"/>
</dbReference>
<accession>D5V4C4</accession>
<evidence type="ECO:0000313" key="3">
    <source>
        <dbReference type="Proteomes" id="UP000000939"/>
    </source>
</evidence>
<proteinExistence type="predicted"/>
<dbReference type="EMBL" id="CP001999">
    <property type="protein sequence ID" value="ADG91857.1"/>
    <property type="molecule type" value="Genomic_DNA"/>
</dbReference>
<evidence type="ECO:0000313" key="2">
    <source>
        <dbReference type="EMBL" id="ADG91857.1"/>
    </source>
</evidence>
<dbReference type="Gene3D" id="1.10.10.2910">
    <property type="match status" value="1"/>
</dbReference>
<dbReference type="Proteomes" id="UP000000939">
    <property type="component" value="Chromosome"/>
</dbReference>
<evidence type="ECO:0000259" key="1">
    <source>
        <dbReference type="Pfam" id="PF06114"/>
    </source>
</evidence>
<dbReference type="AlphaFoldDB" id="D5V4C4"/>
<dbReference type="PANTHER" id="PTHR43236:SF1">
    <property type="entry name" value="BLL7220 PROTEIN"/>
    <property type="match status" value="1"/>
</dbReference>
<reference evidence="2 3" key="1">
    <citation type="journal article" date="2010" name="Stand. Genomic Sci.">
        <title>Complete genome sequence of Arcobacter nitrofigilis type strain (CI).</title>
        <authorList>
            <person name="Pati A."/>
            <person name="Gronow S."/>
            <person name="Lapidus A."/>
            <person name="Copeland A."/>
            <person name="Glavina Del Rio T."/>
            <person name="Nolan M."/>
            <person name="Lucas S."/>
            <person name="Tice H."/>
            <person name="Cheng J.F."/>
            <person name="Han C."/>
            <person name="Chertkov O."/>
            <person name="Bruce D."/>
            <person name="Tapia R."/>
            <person name="Goodwin L."/>
            <person name="Pitluck S."/>
            <person name="Liolios K."/>
            <person name="Ivanova N."/>
            <person name="Mavromatis K."/>
            <person name="Chen A."/>
            <person name="Palaniappan K."/>
            <person name="Land M."/>
            <person name="Hauser L."/>
            <person name="Chang Y.J."/>
            <person name="Jeffries C.D."/>
            <person name="Detter J.C."/>
            <person name="Rohde M."/>
            <person name="Goker M."/>
            <person name="Bristow J."/>
            <person name="Eisen J.A."/>
            <person name="Markowitz V."/>
            <person name="Hugenholtz P."/>
            <person name="Klenk H.P."/>
            <person name="Kyrpides N.C."/>
        </authorList>
    </citation>
    <scope>NUCLEOTIDE SEQUENCE [LARGE SCALE GENOMIC DNA]</scope>
    <source>
        <strain evidence="3">ATCC 33309 / DSM 7299 / CCUG 15893 / LMG 7604 / NCTC 12251 / CI</strain>
    </source>
</reference>
<feature type="domain" description="IrrE N-terminal-like" evidence="1">
    <location>
        <begin position="79"/>
        <end position="174"/>
    </location>
</feature>
<dbReference type="InterPro" id="IPR010359">
    <property type="entry name" value="IrrE_HExxH"/>
</dbReference>
<protein>
    <recommendedName>
        <fullName evidence="1">IrrE N-terminal-like domain-containing protein</fullName>
    </recommendedName>
</protein>
<gene>
    <name evidence="2" type="ordered locus">Arnit_0190</name>
</gene>
<dbReference type="STRING" id="572480.Arnit_0190"/>
<dbReference type="Pfam" id="PF06114">
    <property type="entry name" value="Peptidase_M78"/>
    <property type="match status" value="1"/>
</dbReference>
<sequence>MPINITRRNIIADEEHASSLSKKEIKDIAEAYAEILYKPLEDDIKDVVTKKLNGSFTEFNPFINQDISGSLEVDMSNETFSITLSQFTSNVRDNFTIAHELGHLFLHCNTFNDGELVHFKRFESNRLEWEANWFAGSFLMPKNIFERVCVENEYFIPSIAIRFGVSEQAVTIRMKELGIGGV</sequence>
<dbReference type="HOGENOM" id="CLU_084682_2_1_7"/>
<organism evidence="2 3">
    <name type="scientific">Arcobacter nitrofigilis (strain ATCC 33309 / DSM 7299 / CCUG 15893 / LMG 7604 / NCTC 12251 / CI)</name>
    <name type="common">Campylobacter nitrofigilis</name>
    <dbReference type="NCBI Taxonomy" id="572480"/>
    <lineage>
        <taxon>Bacteria</taxon>
        <taxon>Pseudomonadati</taxon>
        <taxon>Campylobacterota</taxon>
        <taxon>Epsilonproteobacteria</taxon>
        <taxon>Campylobacterales</taxon>
        <taxon>Arcobacteraceae</taxon>
        <taxon>Arcobacter</taxon>
    </lineage>
</organism>
<keyword evidence="3" id="KW-1185">Reference proteome</keyword>
<dbReference type="PANTHER" id="PTHR43236">
    <property type="entry name" value="ANTITOXIN HIGA1"/>
    <property type="match status" value="1"/>
</dbReference>
<dbReference type="eggNOG" id="COG2856">
    <property type="taxonomic scope" value="Bacteria"/>
</dbReference>